<accession>A0A9X5E4P7</accession>
<evidence type="ECO:0000313" key="6">
    <source>
        <dbReference type="Proteomes" id="UP000031532"/>
    </source>
</evidence>
<evidence type="ECO:0000259" key="3">
    <source>
        <dbReference type="Pfam" id="PF00501"/>
    </source>
</evidence>
<dbReference type="Gene3D" id="3.30.300.30">
    <property type="match status" value="1"/>
</dbReference>
<reference evidence="5 6" key="1">
    <citation type="journal article" date="2015" name="Genome Announc.">
        <title>Draft Genome Sequence of the Terrestrial Cyanobacterium Scytonema millei VB511283, Isolated from Eastern India.</title>
        <authorList>
            <person name="Sen D."/>
            <person name="Chandrababunaidu M.M."/>
            <person name="Singh D."/>
            <person name="Sanghi N."/>
            <person name="Ghorai A."/>
            <person name="Mishra G.P."/>
            <person name="Madduluri M."/>
            <person name="Adhikary S.P."/>
            <person name="Tripathy S."/>
        </authorList>
    </citation>
    <scope>NUCLEOTIDE SEQUENCE [LARGE SCALE GENOMIC DNA]</scope>
    <source>
        <strain evidence="5 6">VB511283</strain>
    </source>
</reference>
<dbReference type="GO" id="GO:0006631">
    <property type="term" value="P:fatty acid metabolic process"/>
    <property type="evidence" value="ECO:0007669"/>
    <property type="project" value="TreeGrafter"/>
</dbReference>
<dbReference type="PANTHER" id="PTHR43201">
    <property type="entry name" value="ACYL-COA SYNTHETASE"/>
    <property type="match status" value="1"/>
</dbReference>
<comment type="similarity">
    <text evidence="1">Belongs to the ATP-dependent AMP-binding enzyme family.</text>
</comment>
<dbReference type="Proteomes" id="UP000031532">
    <property type="component" value="Unassembled WGS sequence"/>
</dbReference>
<evidence type="ECO:0000259" key="4">
    <source>
        <dbReference type="Pfam" id="PF13193"/>
    </source>
</evidence>
<keyword evidence="2 5" id="KW-0436">Ligase</keyword>
<protein>
    <submittedName>
        <fullName evidence="5">2-succinylbenzoate--CoA ligase</fullName>
    </submittedName>
</protein>
<dbReference type="SUPFAM" id="SSF56801">
    <property type="entry name" value="Acetyl-CoA synthetase-like"/>
    <property type="match status" value="1"/>
</dbReference>
<dbReference type="EMBL" id="JTJC03000002">
    <property type="protein sequence ID" value="NHC35137.1"/>
    <property type="molecule type" value="Genomic_DNA"/>
</dbReference>
<dbReference type="PANTHER" id="PTHR43201:SF5">
    <property type="entry name" value="MEDIUM-CHAIN ACYL-COA LIGASE ACSF2, MITOCHONDRIAL"/>
    <property type="match status" value="1"/>
</dbReference>
<dbReference type="InterPro" id="IPR045851">
    <property type="entry name" value="AMP-bd_C_sf"/>
</dbReference>
<dbReference type="OrthoDB" id="9765680at2"/>
<proteinExistence type="inferred from homology"/>
<dbReference type="InterPro" id="IPR000873">
    <property type="entry name" value="AMP-dep_synth/lig_dom"/>
</dbReference>
<evidence type="ECO:0000256" key="2">
    <source>
        <dbReference type="ARBA" id="ARBA00022598"/>
    </source>
</evidence>
<evidence type="ECO:0000256" key="1">
    <source>
        <dbReference type="ARBA" id="ARBA00006432"/>
    </source>
</evidence>
<dbReference type="InterPro" id="IPR042099">
    <property type="entry name" value="ANL_N_sf"/>
</dbReference>
<dbReference type="InterPro" id="IPR025110">
    <property type="entry name" value="AMP-bd_C"/>
</dbReference>
<dbReference type="GO" id="GO:0031956">
    <property type="term" value="F:medium-chain fatty acid-CoA ligase activity"/>
    <property type="evidence" value="ECO:0007669"/>
    <property type="project" value="TreeGrafter"/>
</dbReference>
<dbReference type="Pfam" id="PF00501">
    <property type="entry name" value="AMP-binding"/>
    <property type="match status" value="1"/>
</dbReference>
<sequence>MARTIMASLLEDIKKCGDRHWLIGCDRDELIELAEHFYLEIIEQSSQQNSPIIIVAESNPIRFLAGFLAACSASCSIFLCNPFWGEGEWQQVFDIVQPDIVWGEVKKQKSKAIIPNSEFRIPNSSIMIPTGGSSGKIRFAIHTWDTLSASVRGFQTYFQIQQINSFCVLPLYHVSGLMQFMRSLITGGKLALFPFKTIESGIIPDIDPEDFFISLVPTQLQRLLQIPNLSNWLAQFQTVLLGGASAWQDLLTQARDCGIRLAPTYGMTETASQIATLKPEDFLQGYNSCGRVLPHAQIKVIDSKNQILNSNEIGTICIQAKSLALGYYPDLLDRVEIQIDDLGFIDDRGYLNIVGRNSDKIITGGENVYPCEVEAAIRATQLVDDIAVIGLCDRIWGEVVTAIYVPKSQSITAIEIKAAIAKSLSKFKIPKYWISAQKLPRNAQGKLNRKQLKAIAILTQENRDRDLSNLTIVETTGRSR</sequence>
<organism evidence="5 6">
    <name type="scientific">Scytonema millei VB511283</name>
    <dbReference type="NCBI Taxonomy" id="1245923"/>
    <lineage>
        <taxon>Bacteria</taxon>
        <taxon>Bacillati</taxon>
        <taxon>Cyanobacteriota</taxon>
        <taxon>Cyanophyceae</taxon>
        <taxon>Nostocales</taxon>
        <taxon>Scytonemataceae</taxon>
        <taxon>Scytonema</taxon>
    </lineage>
</organism>
<evidence type="ECO:0000313" key="5">
    <source>
        <dbReference type="EMBL" id="NHC35137.1"/>
    </source>
</evidence>
<dbReference type="AlphaFoldDB" id="A0A9X5E4P7"/>
<keyword evidence="6" id="KW-1185">Reference proteome</keyword>
<dbReference type="NCBIfam" id="NF005662">
    <property type="entry name" value="PRK07445.1-4"/>
    <property type="match status" value="1"/>
</dbReference>
<name>A0A9X5E4P7_9CYAN</name>
<comment type="caution">
    <text evidence="5">The sequence shown here is derived from an EMBL/GenBank/DDBJ whole genome shotgun (WGS) entry which is preliminary data.</text>
</comment>
<gene>
    <name evidence="5" type="ORF">QH73_0010760</name>
</gene>
<feature type="domain" description="AMP-dependent synthetase/ligase" evidence="3">
    <location>
        <begin position="125"/>
        <end position="328"/>
    </location>
</feature>
<dbReference type="Pfam" id="PF13193">
    <property type="entry name" value="AMP-binding_C"/>
    <property type="match status" value="1"/>
</dbReference>
<feature type="domain" description="AMP-binding enzyme C-terminal" evidence="4">
    <location>
        <begin position="372"/>
        <end position="446"/>
    </location>
</feature>
<dbReference type="Gene3D" id="3.40.50.12780">
    <property type="entry name" value="N-terminal domain of ligase-like"/>
    <property type="match status" value="1"/>
</dbReference>